<name>A0AAD4T1U8_9MAGN</name>
<dbReference type="EMBL" id="JAJJMB010007708">
    <property type="protein sequence ID" value="KAI3928755.1"/>
    <property type="molecule type" value="Genomic_DNA"/>
</dbReference>
<evidence type="ECO:0008006" key="3">
    <source>
        <dbReference type="Google" id="ProtNLM"/>
    </source>
</evidence>
<sequence length="99" mass="11383">MTITDLFLNARHMELVYSGSLPCIKIYTLVSWKRYTKALPVHQRFSLVKQSRLKSREWMKALSEAMKTNNYGAEPTLRGSGDTFSSEFTQVEARVLQPP</sequence>
<accession>A0AAD4T1U8</accession>
<comment type="caution">
    <text evidence="1">The sequence shown here is derived from an EMBL/GenBank/DDBJ whole genome shotgun (WGS) entry which is preliminary data.</text>
</comment>
<dbReference type="Proteomes" id="UP001202328">
    <property type="component" value="Unassembled WGS sequence"/>
</dbReference>
<keyword evidence="2" id="KW-1185">Reference proteome</keyword>
<protein>
    <recommendedName>
        <fullName evidence="3">PH domain-containing protein</fullName>
    </recommendedName>
</protein>
<gene>
    <name evidence="1" type="ORF">MKW98_024356</name>
</gene>
<reference evidence="1" key="1">
    <citation type="submission" date="2022-04" db="EMBL/GenBank/DDBJ databases">
        <title>A functionally conserved STORR gene fusion in Papaver species that diverged 16.8 million years ago.</title>
        <authorList>
            <person name="Catania T."/>
        </authorList>
    </citation>
    <scope>NUCLEOTIDE SEQUENCE</scope>
    <source>
        <strain evidence="1">S-188037</strain>
    </source>
</reference>
<dbReference type="AlphaFoldDB" id="A0AAD4T1U8"/>
<feature type="non-terminal residue" evidence="1">
    <location>
        <position position="1"/>
    </location>
</feature>
<organism evidence="1 2">
    <name type="scientific">Papaver atlanticum</name>
    <dbReference type="NCBI Taxonomy" id="357466"/>
    <lineage>
        <taxon>Eukaryota</taxon>
        <taxon>Viridiplantae</taxon>
        <taxon>Streptophyta</taxon>
        <taxon>Embryophyta</taxon>
        <taxon>Tracheophyta</taxon>
        <taxon>Spermatophyta</taxon>
        <taxon>Magnoliopsida</taxon>
        <taxon>Ranunculales</taxon>
        <taxon>Papaveraceae</taxon>
        <taxon>Papaveroideae</taxon>
        <taxon>Papaver</taxon>
    </lineage>
</organism>
<evidence type="ECO:0000313" key="1">
    <source>
        <dbReference type="EMBL" id="KAI3928755.1"/>
    </source>
</evidence>
<proteinExistence type="predicted"/>
<evidence type="ECO:0000313" key="2">
    <source>
        <dbReference type="Proteomes" id="UP001202328"/>
    </source>
</evidence>